<dbReference type="GO" id="GO:0008483">
    <property type="term" value="F:transaminase activity"/>
    <property type="evidence" value="ECO:0007669"/>
    <property type="project" value="UniProtKB-KW"/>
</dbReference>
<keyword evidence="6" id="KW-0808">Transferase</keyword>
<dbReference type="InterPro" id="IPR015421">
    <property type="entry name" value="PyrdxlP-dep_Trfase_major"/>
</dbReference>
<gene>
    <name evidence="6" type="ORF">L7E55_04795</name>
</gene>
<evidence type="ECO:0000256" key="3">
    <source>
        <dbReference type="RuleBase" id="RU004075"/>
    </source>
</evidence>
<proteinExistence type="inferred from homology"/>
<dbReference type="AlphaFoldDB" id="A0A9X4H1L4"/>
<keyword evidence="7" id="KW-1185">Reference proteome</keyword>
<comment type="similarity">
    <text evidence="3">Belongs to the class-V pyridoxal-phosphate-dependent aminotransferase family.</text>
</comment>
<sequence length="392" mass="43467">MISHLEHLEKIRQNLPATQNIVYMNTGTTGPLPVTAIQAVQEAQQAELYNGRINKEVVQLKKRAKLETRQLLAELIKANNDEIVLTRNTTEGINLIISGIKWQPEDEVITTNIEHAAVLLPLFLLNQRYGVSIKTARVDGNPLRAFKELISPHTRLIAISHVSYSTGELLPIQEIAQLAHQHGIPVLIDGAQAVGAIPVDISELGVDFYSFSGQKWLCGPEGTGALYIRQERLNDLHPAYIGYASVEHFDPEGSFSFHSTARRFEFATTNTPSLLGQGASIRWLTEYVGLDWAFDRIKTLHHLTRQELATVTDVTVLTPAAAAGLISFQLNGVEPQQLVKTLASQGIIIRTIKELNCVRASIGFFNTEEEVECLVKAVRQARRKACSHSVCR</sequence>
<dbReference type="PANTHER" id="PTHR43586">
    <property type="entry name" value="CYSTEINE DESULFURASE"/>
    <property type="match status" value="1"/>
</dbReference>
<evidence type="ECO:0000259" key="5">
    <source>
        <dbReference type="Pfam" id="PF00266"/>
    </source>
</evidence>
<feature type="domain" description="Aminotransferase class V" evidence="5">
    <location>
        <begin position="23"/>
        <end position="374"/>
    </location>
</feature>
<comment type="caution">
    <text evidence="6">The sequence shown here is derived from an EMBL/GenBank/DDBJ whole genome shotgun (WGS) entry which is preliminary data.</text>
</comment>
<keyword evidence="2" id="KW-0663">Pyridoxal phosphate</keyword>
<evidence type="ECO:0000256" key="2">
    <source>
        <dbReference type="ARBA" id="ARBA00022898"/>
    </source>
</evidence>
<comment type="cofactor">
    <cofactor evidence="1 4">
        <name>pyridoxal 5'-phosphate</name>
        <dbReference type="ChEBI" id="CHEBI:597326"/>
    </cofactor>
</comment>
<accession>A0A9X4H1L4</accession>
<dbReference type="PROSITE" id="PS00595">
    <property type="entry name" value="AA_TRANSFER_CLASS_5"/>
    <property type="match status" value="1"/>
</dbReference>
<dbReference type="SUPFAM" id="SSF53383">
    <property type="entry name" value="PLP-dependent transferases"/>
    <property type="match status" value="1"/>
</dbReference>
<dbReference type="InterPro" id="IPR015424">
    <property type="entry name" value="PyrdxlP-dep_Trfase"/>
</dbReference>
<dbReference type="PANTHER" id="PTHR43586:SF4">
    <property type="entry name" value="ISOPENICILLIN N EPIMERASE"/>
    <property type="match status" value="1"/>
</dbReference>
<reference evidence="6" key="1">
    <citation type="submission" date="2022-02" db="EMBL/GenBank/DDBJ databases">
        <authorList>
            <person name="Leng L."/>
        </authorList>
    </citation>
    <scope>NUCLEOTIDE SEQUENCE</scope>
    <source>
        <strain evidence="6">JI</strain>
    </source>
</reference>
<name>A0A9X4H1L4_9FIRM</name>
<evidence type="ECO:0000256" key="1">
    <source>
        <dbReference type="ARBA" id="ARBA00001933"/>
    </source>
</evidence>
<dbReference type="InterPro" id="IPR000192">
    <property type="entry name" value="Aminotrans_V_dom"/>
</dbReference>
<evidence type="ECO:0000313" key="6">
    <source>
        <dbReference type="EMBL" id="MDF9407681.1"/>
    </source>
</evidence>
<evidence type="ECO:0000256" key="4">
    <source>
        <dbReference type="RuleBase" id="RU004504"/>
    </source>
</evidence>
<dbReference type="RefSeq" id="WP_277442916.1">
    <property type="nucleotide sequence ID" value="NZ_JAKOAV010000006.1"/>
</dbReference>
<protein>
    <submittedName>
        <fullName evidence="6">Aminotransferase class V-fold PLP-dependent enzyme</fullName>
    </submittedName>
</protein>
<dbReference type="InterPro" id="IPR015422">
    <property type="entry name" value="PyrdxlP-dep_Trfase_small"/>
</dbReference>
<keyword evidence="6" id="KW-0032">Aminotransferase</keyword>
<dbReference type="Pfam" id="PF00266">
    <property type="entry name" value="Aminotran_5"/>
    <property type="match status" value="1"/>
</dbReference>
<dbReference type="Gene3D" id="3.90.1150.10">
    <property type="entry name" value="Aspartate Aminotransferase, domain 1"/>
    <property type="match status" value="1"/>
</dbReference>
<dbReference type="Proteomes" id="UP001154312">
    <property type="component" value="Unassembled WGS sequence"/>
</dbReference>
<evidence type="ECO:0000313" key="7">
    <source>
        <dbReference type="Proteomes" id="UP001154312"/>
    </source>
</evidence>
<organism evidence="6 7">
    <name type="scientific">Pelotomaculum isophthalicicum JI</name>
    <dbReference type="NCBI Taxonomy" id="947010"/>
    <lineage>
        <taxon>Bacteria</taxon>
        <taxon>Bacillati</taxon>
        <taxon>Bacillota</taxon>
        <taxon>Clostridia</taxon>
        <taxon>Eubacteriales</taxon>
        <taxon>Desulfotomaculaceae</taxon>
        <taxon>Pelotomaculum</taxon>
    </lineage>
</organism>
<dbReference type="Gene3D" id="3.40.640.10">
    <property type="entry name" value="Type I PLP-dependent aspartate aminotransferase-like (Major domain)"/>
    <property type="match status" value="1"/>
</dbReference>
<dbReference type="EMBL" id="JAKOAV010000006">
    <property type="protein sequence ID" value="MDF9407681.1"/>
    <property type="molecule type" value="Genomic_DNA"/>
</dbReference>
<dbReference type="InterPro" id="IPR020578">
    <property type="entry name" value="Aminotrans_V_PyrdxlP_BS"/>
</dbReference>